<feature type="compositionally biased region" description="Low complexity" evidence="2">
    <location>
        <begin position="60"/>
        <end position="71"/>
    </location>
</feature>
<dbReference type="AlphaFoldDB" id="A0A7C2B4Z2"/>
<dbReference type="Pfam" id="PF03816">
    <property type="entry name" value="LytR_cpsA_psr"/>
    <property type="match status" value="1"/>
</dbReference>
<protein>
    <submittedName>
        <fullName evidence="4">LytR family transcriptional regulator</fullName>
    </submittedName>
</protein>
<comment type="caution">
    <text evidence="4">The sequence shown here is derived from an EMBL/GenBank/DDBJ whole genome shotgun (WGS) entry which is preliminary data.</text>
</comment>
<dbReference type="Gene3D" id="3.40.630.190">
    <property type="entry name" value="LCP protein"/>
    <property type="match status" value="1"/>
</dbReference>
<feature type="region of interest" description="Disordered" evidence="2">
    <location>
        <begin position="42"/>
        <end position="72"/>
    </location>
</feature>
<dbReference type="EMBL" id="DSJL01000001">
    <property type="protein sequence ID" value="HEF64083.1"/>
    <property type="molecule type" value="Genomic_DNA"/>
</dbReference>
<evidence type="ECO:0000256" key="2">
    <source>
        <dbReference type="SAM" id="MobiDB-lite"/>
    </source>
</evidence>
<reference evidence="4" key="1">
    <citation type="journal article" date="2020" name="mSystems">
        <title>Genome- and Community-Level Interaction Insights into Carbon Utilization and Element Cycling Functions of Hydrothermarchaeota in Hydrothermal Sediment.</title>
        <authorList>
            <person name="Zhou Z."/>
            <person name="Liu Y."/>
            <person name="Xu W."/>
            <person name="Pan J."/>
            <person name="Luo Z.H."/>
            <person name="Li M."/>
        </authorList>
    </citation>
    <scope>NUCLEOTIDE SEQUENCE [LARGE SCALE GENOMIC DNA]</scope>
    <source>
        <strain evidence="4">SpSt-222</strain>
    </source>
</reference>
<gene>
    <name evidence="4" type="ORF">ENP47_00495</name>
</gene>
<sequence length="343" mass="36937">MLSLLALVPIVSAGWYLVRLGLAANEAYRSIFVTPAPRTDLATRASSPPLPTVRPTTIHLPTPTATPTELPSWEGSEPITLLLIGIDTTPERAGEGALPLADAIILAQVDPVAKRAVMLSIPRDLLVEIPGVGWDRINAAYAYGETNGTGGPVTLMRTVEHNFGVRIDAFAEVDFRGFVQIVDLLGGVVVDVPAPIKDDEFPGANFTYQRLYFAPGLQRFDGARALAYVRTRHDDNDLARGLRQQQVLYALQAQALRIDALRRAPELLAALGNTVRTDLSLRQVLALARLGLELSPEQIETASLAGMVQDATLPSGAAVLVGDWTAIRAEIARRFRLTAAGAR</sequence>
<comment type="similarity">
    <text evidence="1">Belongs to the LytR/CpsA/Psr (LCP) family.</text>
</comment>
<dbReference type="PANTHER" id="PTHR33392:SF6">
    <property type="entry name" value="POLYISOPRENYL-TEICHOIC ACID--PEPTIDOGLYCAN TEICHOIC ACID TRANSFERASE TAGU"/>
    <property type="match status" value="1"/>
</dbReference>
<dbReference type="InterPro" id="IPR004474">
    <property type="entry name" value="LytR_CpsA_psr"/>
</dbReference>
<proteinExistence type="inferred from homology"/>
<organism evidence="4">
    <name type="scientific">Thermomicrobium roseum</name>
    <dbReference type="NCBI Taxonomy" id="500"/>
    <lineage>
        <taxon>Bacteria</taxon>
        <taxon>Pseudomonadati</taxon>
        <taxon>Thermomicrobiota</taxon>
        <taxon>Thermomicrobia</taxon>
        <taxon>Thermomicrobiales</taxon>
        <taxon>Thermomicrobiaceae</taxon>
        <taxon>Thermomicrobium</taxon>
    </lineage>
</organism>
<dbReference type="PANTHER" id="PTHR33392">
    <property type="entry name" value="POLYISOPRENYL-TEICHOIC ACID--PEPTIDOGLYCAN TEICHOIC ACID TRANSFERASE TAGU"/>
    <property type="match status" value="1"/>
</dbReference>
<evidence type="ECO:0000259" key="3">
    <source>
        <dbReference type="Pfam" id="PF03816"/>
    </source>
</evidence>
<dbReference type="InterPro" id="IPR050922">
    <property type="entry name" value="LytR/CpsA/Psr_CW_biosynth"/>
</dbReference>
<feature type="domain" description="Cell envelope-related transcriptional attenuator" evidence="3">
    <location>
        <begin position="101"/>
        <end position="255"/>
    </location>
</feature>
<accession>A0A7C2B4Z2</accession>
<evidence type="ECO:0000313" key="4">
    <source>
        <dbReference type="EMBL" id="HEF64083.1"/>
    </source>
</evidence>
<dbReference type="NCBIfam" id="TIGR00350">
    <property type="entry name" value="lytR_cpsA_psr"/>
    <property type="match status" value="1"/>
</dbReference>
<name>A0A7C2B4Z2_THERO</name>
<evidence type="ECO:0000256" key="1">
    <source>
        <dbReference type="ARBA" id="ARBA00006068"/>
    </source>
</evidence>